<comment type="pathway">
    <text evidence="1">Secondary metabolite biosynthesis; terpenoid biosynthesis.</text>
</comment>
<dbReference type="EC" id="3.3.2.10" evidence="2"/>
<dbReference type="GO" id="GO:0004301">
    <property type="term" value="F:epoxide hydrolase activity"/>
    <property type="evidence" value="ECO:0007669"/>
    <property type="project" value="UniProtKB-EC"/>
</dbReference>
<feature type="domain" description="AB hydrolase-1" evidence="8">
    <location>
        <begin position="419"/>
        <end position="524"/>
    </location>
</feature>
<gene>
    <name evidence="9" type="ORF">L1049_017357</name>
</gene>
<dbReference type="PRINTS" id="PR00111">
    <property type="entry name" value="ABHYDROLASE"/>
</dbReference>
<dbReference type="EMBL" id="JBBPBK010000003">
    <property type="protein sequence ID" value="KAK9288890.1"/>
    <property type="molecule type" value="Genomic_DNA"/>
</dbReference>
<keyword evidence="3" id="KW-0378">Hydrolase</keyword>
<organism evidence="9 10">
    <name type="scientific">Liquidambar formosana</name>
    <name type="common">Formosan gum</name>
    <dbReference type="NCBI Taxonomy" id="63359"/>
    <lineage>
        <taxon>Eukaryota</taxon>
        <taxon>Viridiplantae</taxon>
        <taxon>Streptophyta</taxon>
        <taxon>Embryophyta</taxon>
        <taxon>Tracheophyta</taxon>
        <taxon>Spermatophyta</taxon>
        <taxon>Magnoliopsida</taxon>
        <taxon>eudicotyledons</taxon>
        <taxon>Gunneridae</taxon>
        <taxon>Pentapetalae</taxon>
        <taxon>Saxifragales</taxon>
        <taxon>Altingiaceae</taxon>
        <taxon>Liquidambar</taxon>
    </lineage>
</organism>
<dbReference type="SUPFAM" id="SSF53474">
    <property type="entry name" value="alpha/beta-Hydrolases"/>
    <property type="match status" value="2"/>
</dbReference>
<comment type="similarity">
    <text evidence="4">Belongs to the AB hydrolase superfamily. Epoxide hydrolase family.</text>
</comment>
<comment type="caution">
    <text evidence="9">The sequence shown here is derived from an EMBL/GenBank/DDBJ whole genome shotgun (WGS) entry which is preliminary data.</text>
</comment>
<dbReference type="PRINTS" id="PR00412">
    <property type="entry name" value="EPOXHYDRLASE"/>
</dbReference>
<evidence type="ECO:0000256" key="4">
    <source>
        <dbReference type="ARBA" id="ARBA00038334"/>
    </source>
</evidence>
<evidence type="ECO:0000313" key="9">
    <source>
        <dbReference type="EMBL" id="KAK9288890.1"/>
    </source>
</evidence>
<evidence type="ECO:0000256" key="5">
    <source>
        <dbReference type="ARBA" id="ARBA00051067"/>
    </source>
</evidence>
<dbReference type="AlphaFoldDB" id="A0AAP0S7P5"/>
<evidence type="ECO:0000256" key="6">
    <source>
        <dbReference type="ARBA" id="ARBA00058358"/>
    </source>
</evidence>
<dbReference type="Gene3D" id="3.40.50.1820">
    <property type="entry name" value="alpha/beta hydrolase"/>
    <property type="match status" value="2"/>
</dbReference>
<comment type="catalytic activity">
    <reaction evidence="5">
        <text>an epoxide + H2O = an ethanediol</text>
        <dbReference type="Rhea" id="RHEA:19037"/>
        <dbReference type="ChEBI" id="CHEBI:15377"/>
        <dbReference type="ChEBI" id="CHEBI:32955"/>
        <dbReference type="ChEBI" id="CHEBI:140594"/>
        <dbReference type="EC" id="3.3.2.10"/>
    </reaction>
    <physiologicalReaction direction="left-to-right" evidence="5">
        <dbReference type="Rhea" id="RHEA:19038"/>
    </physiologicalReaction>
</comment>
<sequence length="712" mass="80610">MSEGLLPLCSPIMVPGVRWLKASDRVWQLVRCRQKPFLFPLSLSGSYSHVISNQRDRFLCTTKCCKEKRQTNNPFSPLHPQRAMESIQHKTVNVNGINMHIAEKGQGPIILFLHGFPELWYAWRHQILALSSLGYRAVAPDLRGYGDTDAPDSPTSYTSLHVVGDLIGLLDAIAADQEKVFVVGHDWGAIMAWYLCLLRPDRVKALVNLSVVFTPRNPKRKPVETLRAVYGDDYYICRIQEPGEIEAEFAQIGTARVLKNFLTYRNPGPLYLPKGKGFGDSPDSPIVLPSWLTEEDVNYYASKYEKKGFTGGLNYYRDLDLNWELTAPWTGAQVKVPVKFIVGDLDLTYNAPGTKEYMHNGGLKKYVPMLEEVVVMEGVAHFINEEKPDEINKHIYDFIQKIITVNGINMHVAEKGQGPTILFLHGFPELWYSWRHQILALSSLGYRAVAPDLRGFGDTDAPADPTSYTSFHLVGDLIGLLDAIAADEEKVFVVGHDWGAIVAWHLCLYRPDRVKALVNLSVAFTTRRKMNPLQTMRAAYGDDFYICRFQEPGEIEAEFAQIGTARILRNFLTCRNPGPLLLPKGKGFGDSPDTPIILPSWLTEEDVNYYTSKFEKKGFTGGLNYYRDMDLNWELTAPWAGAQVKVPVKFIVGDQDLTYSSPATKEYIHKGRFKKTVPLLEEVVVMEGVAHFINQEKPDEINKHIYDFFQQF</sequence>
<dbReference type="InterPro" id="IPR000639">
    <property type="entry name" value="Epox_hydrolase-like"/>
</dbReference>
<dbReference type="Proteomes" id="UP001415857">
    <property type="component" value="Unassembled WGS sequence"/>
</dbReference>
<feature type="domain" description="AB hydrolase-1" evidence="8">
    <location>
        <begin position="108"/>
        <end position="211"/>
    </location>
</feature>
<evidence type="ECO:0000256" key="7">
    <source>
        <dbReference type="ARBA" id="ARBA00093212"/>
    </source>
</evidence>
<reference evidence="9 10" key="1">
    <citation type="journal article" date="2024" name="Plant J.">
        <title>Genome sequences and population genomics reveal climatic adaptation and genomic divergence between two closely related sweetgum species.</title>
        <authorList>
            <person name="Xu W.Q."/>
            <person name="Ren C.Q."/>
            <person name="Zhang X.Y."/>
            <person name="Comes H.P."/>
            <person name="Liu X.H."/>
            <person name="Li Y.G."/>
            <person name="Kettle C.J."/>
            <person name="Jalonen R."/>
            <person name="Gaisberger H."/>
            <person name="Ma Y.Z."/>
            <person name="Qiu Y.X."/>
        </authorList>
    </citation>
    <scope>NUCLEOTIDE SEQUENCE [LARGE SCALE GENOMIC DNA]</scope>
    <source>
        <strain evidence="9">Hangzhou</strain>
    </source>
</reference>
<dbReference type="FunFam" id="3.40.50.1820:FF:000161">
    <property type="entry name" value="Epoxide hydrolase"/>
    <property type="match status" value="2"/>
</dbReference>
<keyword evidence="10" id="KW-1185">Reference proteome</keyword>
<comment type="catalytic activity">
    <reaction evidence="7">
        <text>(24S)-24,25-epoxycucurbitadienol + H2O = (24R)-24,25-dihydroxycucurbitadienol</text>
        <dbReference type="Rhea" id="RHEA:81855"/>
        <dbReference type="ChEBI" id="CHEBI:15377"/>
        <dbReference type="ChEBI" id="CHEBI:229949"/>
        <dbReference type="ChEBI" id="CHEBI:229950"/>
    </reaction>
    <physiologicalReaction direction="left-to-right" evidence="7">
        <dbReference type="Rhea" id="RHEA:81856"/>
    </physiologicalReaction>
</comment>
<proteinExistence type="inferred from homology"/>
<comment type="function">
    <text evidence="6">Epoxide hydrolase involved in the biosynthesis of cucurbitacin and mogroside tetracyclic triterpene natural products (e.g. siamenoside I and mogrosides IV, V and VI). Cucurbitacins have cytotoxic properties and exhibit deterrent taste as a defense barrier against herbivores. Mogrosides are nonsugar highly oxygenated compounds used as high-intensity zero-calorie sweeteners; they also possess pharmacological properties such as regulating immunity, lowering blood sugar and lipid levels, protecting the liver, and acting as antioxidants and antitumor agents. Catalyzes the hydrolysis of aromatic epoxide-containing substrates, such as the conversion of 24,25-epoxycucurbitadienol to 24,25-dihydroxycucurbitadienol.</text>
</comment>
<dbReference type="InterPro" id="IPR029058">
    <property type="entry name" value="AB_hydrolase_fold"/>
</dbReference>
<evidence type="ECO:0000313" key="10">
    <source>
        <dbReference type="Proteomes" id="UP001415857"/>
    </source>
</evidence>
<evidence type="ECO:0000256" key="1">
    <source>
        <dbReference type="ARBA" id="ARBA00004721"/>
    </source>
</evidence>
<evidence type="ECO:0000259" key="8">
    <source>
        <dbReference type="Pfam" id="PF00561"/>
    </source>
</evidence>
<evidence type="ECO:0000256" key="3">
    <source>
        <dbReference type="ARBA" id="ARBA00022801"/>
    </source>
</evidence>
<dbReference type="PANTHER" id="PTHR43329">
    <property type="entry name" value="EPOXIDE HYDROLASE"/>
    <property type="match status" value="1"/>
</dbReference>
<evidence type="ECO:0000256" key="2">
    <source>
        <dbReference type="ARBA" id="ARBA00013006"/>
    </source>
</evidence>
<protein>
    <recommendedName>
        <fullName evidence="2">soluble epoxide hydrolase</fullName>
        <ecNumber evidence="2">3.3.2.10</ecNumber>
    </recommendedName>
</protein>
<name>A0AAP0S7P5_LIQFO</name>
<accession>A0AAP0S7P5</accession>
<dbReference type="Pfam" id="PF00561">
    <property type="entry name" value="Abhydrolase_1"/>
    <property type="match status" value="2"/>
</dbReference>
<dbReference type="InterPro" id="IPR000073">
    <property type="entry name" value="AB_hydrolase_1"/>
</dbReference>